<dbReference type="Proteomes" id="UP000325440">
    <property type="component" value="Unassembled WGS sequence"/>
</dbReference>
<keyword evidence="2" id="KW-1185">Reference proteome</keyword>
<organism evidence="1 2">
    <name type="scientific">Cinara cedri</name>
    <dbReference type="NCBI Taxonomy" id="506608"/>
    <lineage>
        <taxon>Eukaryota</taxon>
        <taxon>Metazoa</taxon>
        <taxon>Ecdysozoa</taxon>
        <taxon>Arthropoda</taxon>
        <taxon>Hexapoda</taxon>
        <taxon>Insecta</taxon>
        <taxon>Pterygota</taxon>
        <taxon>Neoptera</taxon>
        <taxon>Paraneoptera</taxon>
        <taxon>Hemiptera</taxon>
        <taxon>Sternorrhyncha</taxon>
        <taxon>Aphidomorpha</taxon>
        <taxon>Aphidoidea</taxon>
        <taxon>Aphididae</taxon>
        <taxon>Lachninae</taxon>
        <taxon>Cinara</taxon>
    </lineage>
</organism>
<evidence type="ECO:0000313" key="2">
    <source>
        <dbReference type="Proteomes" id="UP000325440"/>
    </source>
</evidence>
<proteinExistence type="predicted"/>
<sequence length="94" mass="10322">MICLGENKMCTTIRANVHVNESKKGNHYTGHKTKTITLGGNGGPIGTIGGQWKFLNGRSRFLPTPLYSTKTEKTPHPSSRPVIPISYLSAIKER</sequence>
<name>A0A5E4MSM6_9HEMI</name>
<accession>A0A5E4MSM6</accession>
<reference evidence="1 2" key="1">
    <citation type="submission" date="2019-08" db="EMBL/GenBank/DDBJ databases">
        <authorList>
            <person name="Alioto T."/>
            <person name="Alioto T."/>
            <person name="Gomez Garrido J."/>
        </authorList>
    </citation>
    <scope>NUCLEOTIDE SEQUENCE [LARGE SCALE GENOMIC DNA]</scope>
</reference>
<dbReference type="EMBL" id="CABPRJ010000978">
    <property type="protein sequence ID" value="VVC33894.1"/>
    <property type="molecule type" value="Genomic_DNA"/>
</dbReference>
<dbReference type="AlphaFoldDB" id="A0A5E4MSM6"/>
<gene>
    <name evidence="1" type="ORF">CINCED_3A001439</name>
</gene>
<protein>
    <submittedName>
        <fullName evidence="1">Uncharacterized protein</fullName>
    </submittedName>
</protein>
<evidence type="ECO:0000313" key="1">
    <source>
        <dbReference type="EMBL" id="VVC33894.1"/>
    </source>
</evidence>